<organism evidence="9 10">
    <name type="scientific">Anoxybacillus andreesenii</name>
    <dbReference type="NCBI Taxonomy" id="1325932"/>
    <lineage>
        <taxon>Bacteria</taxon>
        <taxon>Bacillati</taxon>
        <taxon>Bacillota</taxon>
        <taxon>Bacilli</taxon>
        <taxon>Bacillales</taxon>
        <taxon>Anoxybacillaceae</taxon>
        <taxon>Anoxybacillus</taxon>
    </lineage>
</organism>
<evidence type="ECO:0000256" key="1">
    <source>
        <dbReference type="ARBA" id="ARBA00004141"/>
    </source>
</evidence>
<evidence type="ECO:0000256" key="2">
    <source>
        <dbReference type="ARBA" id="ARBA00009045"/>
    </source>
</evidence>
<evidence type="ECO:0000256" key="4">
    <source>
        <dbReference type="ARBA" id="ARBA00022801"/>
    </source>
</evidence>
<proteinExistence type="inferred from homology"/>
<dbReference type="GO" id="GO:0008233">
    <property type="term" value="F:peptidase activity"/>
    <property type="evidence" value="ECO:0007669"/>
    <property type="project" value="UniProtKB-KW"/>
</dbReference>
<dbReference type="Proteomes" id="UP001231362">
    <property type="component" value="Unassembled WGS sequence"/>
</dbReference>
<evidence type="ECO:0000256" key="3">
    <source>
        <dbReference type="ARBA" id="ARBA00022692"/>
    </source>
</evidence>
<dbReference type="Gene3D" id="1.20.1540.10">
    <property type="entry name" value="Rhomboid-like"/>
    <property type="match status" value="1"/>
</dbReference>
<evidence type="ECO:0000256" key="7">
    <source>
        <dbReference type="SAM" id="Phobius"/>
    </source>
</evidence>
<evidence type="ECO:0000313" key="10">
    <source>
        <dbReference type="Proteomes" id="UP001231362"/>
    </source>
</evidence>
<dbReference type="EC" id="3.4.21.105" evidence="9"/>
<comment type="similarity">
    <text evidence="2">Belongs to the peptidase S54 family.</text>
</comment>
<keyword evidence="9" id="KW-0645">Protease</keyword>
<feature type="transmembrane region" description="Helical" evidence="7">
    <location>
        <begin position="122"/>
        <end position="142"/>
    </location>
</feature>
<dbReference type="InterPro" id="IPR035952">
    <property type="entry name" value="Rhomboid-like_sf"/>
</dbReference>
<dbReference type="GO" id="GO:0006508">
    <property type="term" value="P:proteolysis"/>
    <property type="evidence" value="ECO:0007669"/>
    <property type="project" value="UniProtKB-KW"/>
</dbReference>
<dbReference type="PANTHER" id="PTHR43731:SF14">
    <property type="entry name" value="PRESENILIN-ASSOCIATED RHOMBOID-LIKE PROTEIN, MITOCHONDRIAL"/>
    <property type="match status" value="1"/>
</dbReference>
<dbReference type="Pfam" id="PF01694">
    <property type="entry name" value="Rhomboid"/>
    <property type="match status" value="1"/>
</dbReference>
<keyword evidence="5 7" id="KW-1133">Transmembrane helix</keyword>
<feature type="transmembrane region" description="Helical" evidence="7">
    <location>
        <begin position="57"/>
        <end position="83"/>
    </location>
</feature>
<dbReference type="SUPFAM" id="SSF144091">
    <property type="entry name" value="Rhomboid-like"/>
    <property type="match status" value="1"/>
</dbReference>
<gene>
    <name evidence="9" type="ORF">J2S07_002801</name>
</gene>
<protein>
    <submittedName>
        <fullName evidence="9">Rhomboid protease GluP</fullName>
        <ecNumber evidence="9">3.4.21.105</ecNumber>
    </submittedName>
</protein>
<keyword evidence="3 7" id="KW-0812">Transmembrane</keyword>
<evidence type="ECO:0000256" key="6">
    <source>
        <dbReference type="ARBA" id="ARBA00023136"/>
    </source>
</evidence>
<feature type="transmembrane region" description="Helical" evidence="7">
    <location>
        <begin position="95"/>
        <end position="116"/>
    </location>
</feature>
<feature type="transmembrane region" description="Helical" evidence="7">
    <location>
        <begin position="12"/>
        <end position="37"/>
    </location>
</feature>
<keyword evidence="4 9" id="KW-0378">Hydrolase</keyword>
<accession>A0ABT9V6A6</accession>
<keyword evidence="6 7" id="KW-0472">Membrane</keyword>
<evidence type="ECO:0000256" key="5">
    <source>
        <dbReference type="ARBA" id="ARBA00022989"/>
    </source>
</evidence>
<sequence>MFSIKINFNLFLKYYPITSLIVCLCSVVIILQIYLGFTEDSIIILGGLDKELIESGYIWRFITYSFAHMSLFHYIINIPILIILARPIEKYYGSVLFLIVFLILSICAGMSIYYFFDGAYPLVGSSGAGYGLIGILAFLLLRYPSKISPYDKKFILYLLFFSLIFTISIPNLAISGHVGGFISGIIIAFIISLFKRKGGEELLDLYTAKLNTT</sequence>
<name>A0ABT9V6A6_9BACL</name>
<dbReference type="PANTHER" id="PTHR43731">
    <property type="entry name" value="RHOMBOID PROTEASE"/>
    <property type="match status" value="1"/>
</dbReference>
<evidence type="ECO:0000259" key="8">
    <source>
        <dbReference type="Pfam" id="PF01694"/>
    </source>
</evidence>
<comment type="caution">
    <text evidence="9">The sequence shown here is derived from an EMBL/GenBank/DDBJ whole genome shotgun (WGS) entry which is preliminary data.</text>
</comment>
<comment type="subcellular location">
    <subcellularLocation>
        <location evidence="1">Membrane</location>
        <topology evidence="1">Multi-pass membrane protein</topology>
    </subcellularLocation>
</comment>
<keyword evidence="10" id="KW-1185">Reference proteome</keyword>
<dbReference type="RefSeq" id="WP_307150985.1">
    <property type="nucleotide sequence ID" value="NZ_JAUSTU010000012.1"/>
</dbReference>
<dbReference type="InterPro" id="IPR022764">
    <property type="entry name" value="Peptidase_S54_rhomboid_dom"/>
</dbReference>
<feature type="transmembrane region" description="Helical" evidence="7">
    <location>
        <begin position="178"/>
        <end position="194"/>
    </location>
</feature>
<dbReference type="EMBL" id="JAUSTU010000012">
    <property type="protein sequence ID" value="MDQ0156481.1"/>
    <property type="molecule type" value="Genomic_DNA"/>
</dbReference>
<reference evidence="9 10" key="1">
    <citation type="submission" date="2023-07" db="EMBL/GenBank/DDBJ databases">
        <title>Genomic Encyclopedia of Type Strains, Phase IV (KMG-IV): sequencing the most valuable type-strain genomes for metagenomic binning, comparative biology and taxonomic classification.</title>
        <authorList>
            <person name="Goeker M."/>
        </authorList>
    </citation>
    <scope>NUCLEOTIDE SEQUENCE [LARGE SCALE GENOMIC DNA]</scope>
    <source>
        <strain evidence="9 10">DSM 23948</strain>
    </source>
</reference>
<feature type="domain" description="Peptidase S54 rhomboid" evidence="8">
    <location>
        <begin position="56"/>
        <end position="192"/>
    </location>
</feature>
<feature type="transmembrane region" description="Helical" evidence="7">
    <location>
        <begin position="154"/>
        <end position="172"/>
    </location>
</feature>
<dbReference type="InterPro" id="IPR050925">
    <property type="entry name" value="Rhomboid_protease_S54"/>
</dbReference>
<evidence type="ECO:0000313" key="9">
    <source>
        <dbReference type="EMBL" id="MDQ0156481.1"/>
    </source>
</evidence>